<protein>
    <submittedName>
        <fullName evidence="2">Uncharacterized protein</fullName>
    </submittedName>
</protein>
<dbReference type="EMBL" id="MLIQ01000042">
    <property type="protein sequence ID" value="OHU47233.1"/>
    <property type="molecule type" value="Genomic_DNA"/>
</dbReference>
<proteinExistence type="predicted"/>
<name>A0A1S1LC65_MYCCH</name>
<organism evidence="2 3">
    <name type="scientific">Mycobacteroides chelonae</name>
    <name type="common">Mycobacterium chelonae</name>
    <dbReference type="NCBI Taxonomy" id="1774"/>
    <lineage>
        <taxon>Bacteria</taxon>
        <taxon>Bacillati</taxon>
        <taxon>Actinomycetota</taxon>
        <taxon>Actinomycetes</taxon>
        <taxon>Mycobacteriales</taxon>
        <taxon>Mycobacteriaceae</taxon>
        <taxon>Mycobacteroides</taxon>
    </lineage>
</organism>
<dbReference type="Proteomes" id="UP000180043">
    <property type="component" value="Unassembled WGS sequence"/>
</dbReference>
<evidence type="ECO:0000313" key="3">
    <source>
        <dbReference type="Proteomes" id="UP000180043"/>
    </source>
</evidence>
<dbReference type="AlphaFoldDB" id="A0A1S1LC65"/>
<gene>
    <name evidence="2" type="ORF">BKG82_26625</name>
</gene>
<evidence type="ECO:0000313" key="2">
    <source>
        <dbReference type="EMBL" id="OHU47233.1"/>
    </source>
</evidence>
<dbReference type="RefSeq" id="WP_070947851.1">
    <property type="nucleotide sequence ID" value="NZ_MLIQ01000042.1"/>
</dbReference>
<comment type="caution">
    <text evidence="2">The sequence shown here is derived from an EMBL/GenBank/DDBJ whole genome shotgun (WGS) entry which is preliminary data.</text>
</comment>
<evidence type="ECO:0000256" key="1">
    <source>
        <dbReference type="SAM" id="MobiDB-lite"/>
    </source>
</evidence>
<feature type="region of interest" description="Disordered" evidence="1">
    <location>
        <begin position="1"/>
        <end position="20"/>
    </location>
</feature>
<reference evidence="2 3" key="1">
    <citation type="submission" date="2016-10" db="EMBL/GenBank/DDBJ databases">
        <title>Evaluation of Human, Veterinary and Environmental Mycobacterium chelonae Isolates by Core Genome Phylogenomic Analysis, Targeted Gene Comparison, and Anti-microbial Susceptibility Patterns: A Tale of Mistaken Identities.</title>
        <authorList>
            <person name="Fogelson S.B."/>
            <person name="Camus A.C."/>
            <person name="Lorenz W."/>
            <person name="Vasireddy R."/>
            <person name="Vasireddy S."/>
            <person name="Smith T."/>
            <person name="Brown-Elliott B.A."/>
            <person name="Wallace R.J.Jr."/>
            <person name="Hasan N.A."/>
            <person name="Reischl U."/>
            <person name="Sanchez S."/>
        </authorList>
    </citation>
    <scope>NUCLEOTIDE SEQUENCE [LARGE SCALE GENOMIC DNA]</scope>
    <source>
        <strain evidence="2 3">15515</strain>
    </source>
</reference>
<sequence length="71" mass="7265">MSNPIPTPTEPNTAADLPRQQAAAPIQVAVAGGIPILAIGAGSIECSSGRRLAKLIMAGYTAHDCTIELPR</sequence>
<accession>A0A1S1LC65</accession>